<dbReference type="SUPFAM" id="SSF57652">
    <property type="entry name" value="HIPIP (high potential iron protein)"/>
    <property type="match status" value="1"/>
</dbReference>
<dbReference type="PROSITE" id="PS51318">
    <property type="entry name" value="TAT"/>
    <property type="match status" value="1"/>
</dbReference>
<feature type="chain" id="PRO_5045898783" description="High-potential iron-sulfur protein" evidence="11">
    <location>
        <begin position="38"/>
        <end position="118"/>
    </location>
</feature>
<evidence type="ECO:0000256" key="3">
    <source>
        <dbReference type="ARBA" id="ARBA00015799"/>
    </source>
</evidence>
<dbReference type="EMBL" id="CP121472">
    <property type="protein sequence ID" value="WPL18539.1"/>
    <property type="molecule type" value="Genomic_DNA"/>
</dbReference>
<dbReference type="Gene3D" id="4.10.490.10">
    <property type="entry name" value="High potential iron-sulphur protein"/>
    <property type="match status" value="1"/>
</dbReference>
<dbReference type="InterPro" id="IPR036369">
    <property type="entry name" value="HIPIP_sf"/>
</dbReference>
<evidence type="ECO:0000256" key="2">
    <source>
        <dbReference type="ARBA" id="ARBA00011738"/>
    </source>
</evidence>
<evidence type="ECO:0000259" key="12">
    <source>
        <dbReference type="PROSITE" id="PS51373"/>
    </source>
</evidence>
<evidence type="ECO:0000313" key="14">
    <source>
        <dbReference type="Proteomes" id="UP001432180"/>
    </source>
</evidence>
<evidence type="ECO:0000256" key="6">
    <source>
        <dbReference type="ARBA" id="ARBA00022723"/>
    </source>
</evidence>
<protein>
    <recommendedName>
        <fullName evidence="3 10">High-potential iron-sulfur protein</fullName>
        <shortName evidence="10">HiPIP</shortName>
    </recommendedName>
</protein>
<evidence type="ECO:0000256" key="10">
    <source>
        <dbReference type="RuleBase" id="RU000620"/>
    </source>
</evidence>
<feature type="signal peptide" evidence="11">
    <location>
        <begin position="1"/>
        <end position="37"/>
    </location>
</feature>
<keyword evidence="8 10" id="KW-0408">Iron</keyword>
<dbReference type="Pfam" id="PF01355">
    <property type="entry name" value="HIPIP"/>
    <property type="match status" value="1"/>
</dbReference>
<accession>A0ABZ0SE04</accession>
<feature type="domain" description="High potential iron-sulfur proteins family profile" evidence="12">
    <location>
        <begin position="38"/>
        <end position="118"/>
    </location>
</feature>
<organism evidence="13 14">
    <name type="scientific">Thiorhodovibrio winogradskyi</name>
    <dbReference type="NCBI Taxonomy" id="77007"/>
    <lineage>
        <taxon>Bacteria</taxon>
        <taxon>Pseudomonadati</taxon>
        <taxon>Pseudomonadota</taxon>
        <taxon>Gammaproteobacteria</taxon>
        <taxon>Chromatiales</taxon>
        <taxon>Chromatiaceae</taxon>
        <taxon>Thiorhodovibrio</taxon>
    </lineage>
</organism>
<evidence type="ECO:0000256" key="1">
    <source>
        <dbReference type="ARBA" id="ARBA00002137"/>
    </source>
</evidence>
<keyword evidence="14" id="KW-1185">Reference proteome</keyword>
<name>A0ABZ0SE04_9GAMM</name>
<sequence length="118" mass="12778">MSDKPMNQSRRDAVKLVLGGLATVPLMNLVGMAAAQAEELPHVDPATDPTAQALKYVNDATKSEREQAKRDGLPPNEQHCANCQFVLADSGEWRPCSLFPGKAINENGWCSSWTLKAA</sequence>
<keyword evidence="6 10" id="KW-0479">Metal-binding</keyword>
<comment type="similarity">
    <text evidence="10">Belongs to the high-potential iron-sulfur protein (HiPIP) family.</text>
</comment>
<dbReference type="Proteomes" id="UP001432180">
    <property type="component" value="Chromosome"/>
</dbReference>
<keyword evidence="11" id="KW-0732">Signal</keyword>
<reference evidence="13 14" key="1">
    <citation type="journal article" date="2023" name="Microorganisms">
        <title>Thiorhodovibrio frisius and Trv. litoralis spp. nov., Two Novel Members from a Clade of Fastidious Purple Sulfur Bacteria That Exhibit Unique Red-Shifted Light-Harvesting Capabilities.</title>
        <authorList>
            <person name="Methner A."/>
            <person name="Kuzyk S.B."/>
            <person name="Petersen J."/>
            <person name="Bauer S."/>
            <person name="Brinkmann H."/>
            <person name="Sichau K."/>
            <person name="Wanner G."/>
            <person name="Wolf J."/>
            <person name="Neumann-Schaal M."/>
            <person name="Henke P."/>
            <person name="Tank M."/>
            <person name="Sproer C."/>
            <person name="Bunk B."/>
            <person name="Overmann J."/>
        </authorList>
    </citation>
    <scope>NUCLEOTIDE SEQUENCE [LARGE SCALE GENOMIC DNA]</scope>
    <source>
        <strain evidence="13 14">DSM 6702</strain>
    </source>
</reference>
<keyword evidence="5 10" id="KW-0004">4Fe-4S</keyword>
<evidence type="ECO:0000256" key="7">
    <source>
        <dbReference type="ARBA" id="ARBA00022982"/>
    </source>
</evidence>
<evidence type="ECO:0000256" key="9">
    <source>
        <dbReference type="ARBA" id="ARBA00023014"/>
    </source>
</evidence>
<comment type="function">
    <text evidence="1 10">Specific class of high-redox-potential 4Fe-4S ferredoxins. Functions in anaerobic electron transport in most purple and in some other photosynthetic bacteria and in at least one genus (Paracoccus) of halophilic, denitrifying bacteria.</text>
</comment>
<evidence type="ECO:0000256" key="4">
    <source>
        <dbReference type="ARBA" id="ARBA00022448"/>
    </source>
</evidence>
<evidence type="ECO:0000256" key="11">
    <source>
        <dbReference type="SAM" id="SignalP"/>
    </source>
</evidence>
<keyword evidence="9 10" id="KW-0411">Iron-sulfur</keyword>
<dbReference type="PROSITE" id="PS51373">
    <property type="entry name" value="HIPIP"/>
    <property type="match status" value="1"/>
</dbReference>
<gene>
    <name evidence="13" type="primary">hip</name>
    <name evidence="13" type="ORF">Thiowin_03612</name>
</gene>
<proteinExistence type="inferred from homology"/>
<keyword evidence="7 10" id="KW-0249">Electron transport</keyword>
<keyword evidence="4 10" id="KW-0813">Transport</keyword>
<comment type="subunit">
    <text evidence="2 10">Homodimer.</text>
</comment>
<evidence type="ECO:0000256" key="8">
    <source>
        <dbReference type="ARBA" id="ARBA00023004"/>
    </source>
</evidence>
<dbReference type="InterPro" id="IPR000170">
    <property type="entry name" value="High_potential_FeS_prot"/>
</dbReference>
<dbReference type="RefSeq" id="WP_328984295.1">
    <property type="nucleotide sequence ID" value="NZ_CP121472.1"/>
</dbReference>
<evidence type="ECO:0000313" key="13">
    <source>
        <dbReference type="EMBL" id="WPL18539.1"/>
    </source>
</evidence>
<evidence type="ECO:0000256" key="5">
    <source>
        <dbReference type="ARBA" id="ARBA00022485"/>
    </source>
</evidence>
<dbReference type="InterPro" id="IPR006311">
    <property type="entry name" value="TAT_signal"/>
</dbReference>